<reference evidence="3 4" key="1">
    <citation type="submission" date="2022-10" db="EMBL/GenBank/DDBJ databases">
        <authorList>
            <person name="Xie J."/>
            <person name="Shen N."/>
        </authorList>
    </citation>
    <scope>NUCLEOTIDE SEQUENCE [LARGE SCALE GENOMIC DNA]</scope>
    <source>
        <strain evidence="3 4">YIM65594</strain>
    </source>
</reference>
<dbReference type="NCBIfam" id="NF008528">
    <property type="entry name" value="PRK11463.1-2"/>
    <property type="match status" value="1"/>
</dbReference>
<feature type="region of interest" description="Disordered" evidence="1">
    <location>
        <begin position="153"/>
        <end position="198"/>
    </location>
</feature>
<evidence type="ECO:0000256" key="2">
    <source>
        <dbReference type="SAM" id="Phobius"/>
    </source>
</evidence>
<comment type="caution">
    <text evidence="3">The sequence shown here is derived from an EMBL/GenBank/DDBJ whole genome shotgun (WGS) entry which is preliminary data.</text>
</comment>
<keyword evidence="2" id="KW-0472">Membrane</keyword>
<dbReference type="RefSeq" id="WP_326023732.1">
    <property type="nucleotide sequence ID" value="NZ_JAOZYC010000204.1"/>
</dbReference>
<sequence length="198" mass="21034">MTTGTPPRNPSTGARRSRLRRYLPLCVAAWMVLEIWLLTVVAGAIGGFTLGILLVAGIVLGSVVMKSAGRRAFQNLTETLQRQQSGSPEASKPAEQRSQGNGLLMLAGLLLMIPGLVSDVLGLLLLVPPLRTALSRYTERKVERKIGAAAGQGPLGDAFQQARMRQPGGTVIQGEVIRDDERPGPQGDGKGPRPPLTP</sequence>
<dbReference type="Proteomes" id="UP001354931">
    <property type="component" value="Unassembled WGS sequence"/>
</dbReference>
<proteinExistence type="predicted"/>
<feature type="transmembrane region" description="Helical" evidence="2">
    <location>
        <begin position="21"/>
        <end position="38"/>
    </location>
</feature>
<organism evidence="3 4">
    <name type="scientific">Streptomyces endophyticus</name>
    <dbReference type="NCBI Taxonomy" id="714166"/>
    <lineage>
        <taxon>Bacteria</taxon>
        <taxon>Bacillati</taxon>
        <taxon>Actinomycetota</taxon>
        <taxon>Actinomycetes</taxon>
        <taxon>Kitasatosporales</taxon>
        <taxon>Streptomycetaceae</taxon>
        <taxon>Streptomyces</taxon>
    </lineage>
</organism>
<feature type="transmembrane region" description="Helical" evidence="2">
    <location>
        <begin position="44"/>
        <end position="65"/>
    </location>
</feature>
<keyword evidence="4" id="KW-1185">Reference proteome</keyword>
<dbReference type="EMBL" id="JAOZYC010000204">
    <property type="protein sequence ID" value="MEB8343935.1"/>
    <property type="molecule type" value="Genomic_DNA"/>
</dbReference>
<dbReference type="PANTHER" id="PTHR35335">
    <property type="entry name" value="UPF0716 PROTEIN FXSA"/>
    <property type="match status" value="1"/>
</dbReference>
<evidence type="ECO:0000256" key="1">
    <source>
        <dbReference type="SAM" id="MobiDB-lite"/>
    </source>
</evidence>
<feature type="transmembrane region" description="Helical" evidence="2">
    <location>
        <begin position="102"/>
        <end position="127"/>
    </location>
</feature>
<dbReference type="Pfam" id="PF04186">
    <property type="entry name" value="FxsA"/>
    <property type="match status" value="1"/>
</dbReference>
<evidence type="ECO:0000313" key="4">
    <source>
        <dbReference type="Proteomes" id="UP001354931"/>
    </source>
</evidence>
<dbReference type="InterPro" id="IPR007313">
    <property type="entry name" value="FxsA"/>
</dbReference>
<dbReference type="NCBIfam" id="NF008527">
    <property type="entry name" value="PRK11463.1-1"/>
    <property type="match status" value="1"/>
</dbReference>
<evidence type="ECO:0000313" key="3">
    <source>
        <dbReference type="EMBL" id="MEB8343935.1"/>
    </source>
</evidence>
<accession>A0ABU6FKY4</accession>
<keyword evidence="2" id="KW-0812">Transmembrane</keyword>
<gene>
    <name evidence="3" type="ORF">OKJ99_41330</name>
</gene>
<dbReference type="PANTHER" id="PTHR35335:SF1">
    <property type="entry name" value="UPF0716 PROTEIN FXSA"/>
    <property type="match status" value="1"/>
</dbReference>
<name>A0ABU6FKY4_9ACTN</name>
<keyword evidence="2" id="KW-1133">Transmembrane helix</keyword>
<protein>
    <submittedName>
        <fullName evidence="3">FxsA family protein</fullName>
    </submittedName>
</protein>